<name>A0A0S3S995_PHAAN</name>
<accession>A0A0S3S995</accession>
<reference evidence="2 3" key="1">
    <citation type="journal article" date="2015" name="Sci. Rep.">
        <title>The power of single molecule real-time sequencing technology in the de novo assembly of a eukaryotic genome.</title>
        <authorList>
            <person name="Sakai H."/>
            <person name="Naito K."/>
            <person name="Ogiso-Tanaka E."/>
            <person name="Takahashi Y."/>
            <person name="Iseki K."/>
            <person name="Muto C."/>
            <person name="Satou K."/>
            <person name="Teruya K."/>
            <person name="Shiroma A."/>
            <person name="Shimoji M."/>
            <person name="Hirano T."/>
            <person name="Itoh T."/>
            <person name="Kaga A."/>
            <person name="Tomooka N."/>
        </authorList>
    </citation>
    <scope>NUCLEOTIDE SEQUENCE [LARGE SCALE GENOMIC DNA]</scope>
    <source>
        <strain evidence="3">cv. Shumari</strain>
    </source>
</reference>
<sequence length="79" mass="9153">MVQGAVTRVDEEEGHMRKIKTRMQGQKSQEAEENVEANRHEKLVNNQGHMTSPHGANAEGKEKRVTTKCMFERVYLKWN</sequence>
<dbReference type="EMBL" id="AP015039">
    <property type="protein sequence ID" value="BAT89416.1"/>
    <property type="molecule type" value="Genomic_DNA"/>
</dbReference>
<gene>
    <name evidence="2" type="primary">Vigan.06G036400</name>
    <name evidence="2" type="ORF">VIGAN_06036400</name>
</gene>
<evidence type="ECO:0000313" key="2">
    <source>
        <dbReference type="EMBL" id="BAT89416.1"/>
    </source>
</evidence>
<dbReference type="AlphaFoldDB" id="A0A0S3S995"/>
<evidence type="ECO:0000256" key="1">
    <source>
        <dbReference type="SAM" id="MobiDB-lite"/>
    </source>
</evidence>
<organism evidence="2 3">
    <name type="scientific">Vigna angularis var. angularis</name>
    <dbReference type="NCBI Taxonomy" id="157739"/>
    <lineage>
        <taxon>Eukaryota</taxon>
        <taxon>Viridiplantae</taxon>
        <taxon>Streptophyta</taxon>
        <taxon>Embryophyta</taxon>
        <taxon>Tracheophyta</taxon>
        <taxon>Spermatophyta</taxon>
        <taxon>Magnoliopsida</taxon>
        <taxon>eudicotyledons</taxon>
        <taxon>Gunneridae</taxon>
        <taxon>Pentapetalae</taxon>
        <taxon>rosids</taxon>
        <taxon>fabids</taxon>
        <taxon>Fabales</taxon>
        <taxon>Fabaceae</taxon>
        <taxon>Papilionoideae</taxon>
        <taxon>50 kb inversion clade</taxon>
        <taxon>NPAAA clade</taxon>
        <taxon>indigoferoid/millettioid clade</taxon>
        <taxon>Phaseoleae</taxon>
        <taxon>Vigna</taxon>
    </lineage>
</organism>
<feature type="region of interest" description="Disordered" evidence="1">
    <location>
        <begin position="1"/>
        <end position="36"/>
    </location>
</feature>
<dbReference type="Proteomes" id="UP000291084">
    <property type="component" value="Chromosome 6"/>
</dbReference>
<protein>
    <submittedName>
        <fullName evidence="2">Uncharacterized protein</fullName>
    </submittedName>
</protein>
<keyword evidence="3" id="KW-1185">Reference proteome</keyword>
<evidence type="ECO:0000313" key="3">
    <source>
        <dbReference type="Proteomes" id="UP000291084"/>
    </source>
</evidence>
<feature type="region of interest" description="Disordered" evidence="1">
    <location>
        <begin position="44"/>
        <end position="63"/>
    </location>
</feature>
<proteinExistence type="predicted"/>